<organism evidence="1 2">
    <name type="scientific">Leptolinea tardivitalis</name>
    <dbReference type="NCBI Taxonomy" id="229920"/>
    <lineage>
        <taxon>Bacteria</taxon>
        <taxon>Bacillati</taxon>
        <taxon>Chloroflexota</taxon>
        <taxon>Anaerolineae</taxon>
        <taxon>Anaerolineales</taxon>
        <taxon>Anaerolineaceae</taxon>
        <taxon>Leptolinea</taxon>
    </lineage>
</organism>
<evidence type="ECO:0000313" key="2">
    <source>
        <dbReference type="Proteomes" id="UP000050430"/>
    </source>
</evidence>
<dbReference type="STRING" id="229920.ADM99_03125"/>
<evidence type="ECO:0008006" key="3">
    <source>
        <dbReference type="Google" id="ProtNLM"/>
    </source>
</evidence>
<dbReference type="RefSeq" id="WP_062421636.1">
    <property type="nucleotide sequence ID" value="NZ_BBYA01000009.1"/>
</dbReference>
<dbReference type="Proteomes" id="UP000050430">
    <property type="component" value="Unassembled WGS sequence"/>
</dbReference>
<dbReference type="AlphaFoldDB" id="A0A0P6WWN7"/>
<evidence type="ECO:0000313" key="1">
    <source>
        <dbReference type="EMBL" id="KPL73239.1"/>
    </source>
</evidence>
<dbReference type="EMBL" id="LGCK01000006">
    <property type="protein sequence ID" value="KPL73239.1"/>
    <property type="molecule type" value="Genomic_DNA"/>
</dbReference>
<reference evidence="1 2" key="1">
    <citation type="submission" date="2015-07" db="EMBL/GenBank/DDBJ databases">
        <title>Genome sequence of Leptolinea tardivitalis DSM 16556.</title>
        <authorList>
            <person name="Hemp J."/>
            <person name="Ward L.M."/>
            <person name="Pace L.A."/>
            <person name="Fischer W.W."/>
        </authorList>
    </citation>
    <scope>NUCLEOTIDE SEQUENCE [LARGE SCALE GENOMIC DNA]</scope>
    <source>
        <strain evidence="1 2">YMTK-2</strain>
    </source>
</reference>
<sequence>MLFFVKVRLDVTKMAELGQKLQAGALPTHPLSTYCLKDDPSVGLNIWEAKDRAEFDKAFAPHREYYSEILEISPIILPQESMQLLMKQTF</sequence>
<proteinExistence type="predicted"/>
<gene>
    <name evidence="1" type="ORF">ADM99_03125</name>
</gene>
<protein>
    <recommendedName>
        <fullName evidence="3">ABM domain-containing protein</fullName>
    </recommendedName>
</protein>
<accession>A0A0P6WWN7</accession>
<name>A0A0P6WWN7_9CHLR</name>
<comment type="caution">
    <text evidence="1">The sequence shown here is derived from an EMBL/GenBank/DDBJ whole genome shotgun (WGS) entry which is preliminary data.</text>
</comment>
<keyword evidence="2" id="KW-1185">Reference proteome</keyword>